<proteinExistence type="predicted"/>
<gene>
    <name evidence="1" type="ORF">PNWB_v1c0920</name>
</gene>
<sequence>MYIKLISRVTFLLILFIILFVIKNESNANIDNNNEDNYITSLEEIRKTWRSLDPEKNKKDNS</sequence>
<accession>A0ABP2TJV2</accession>
<comment type="caution">
    <text evidence="1">The sequence shown here is derived from an EMBL/GenBank/DDBJ whole genome shotgun (WGS) entry which is preliminary data.</text>
</comment>
<protein>
    <submittedName>
        <fullName evidence="1">Effector</fullName>
    </submittedName>
</protein>
<reference evidence="1 2" key="1">
    <citation type="journal article" date="2013" name="PLoS ONE">
        <title>Comparative analysis of the peanut witches'-broom phytoplasma genome reveals horizontal transfer of potential mobile units and effectors.</title>
        <authorList>
            <person name="Chung W.C."/>
            <person name="Chen L.L."/>
            <person name="Lo W.S."/>
            <person name="Lin C.P."/>
            <person name="Kuo C.H."/>
        </authorList>
    </citation>
    <scope>NUCLEOTIDE SEQUENCE [LARGE SCALE GENOMIC DNA]</scope>
    <source>
        <strain evidence="1 2">NTU2011</strain>
    </source>
</reference>
<keyword evidence="2" id="KW-1185">Reference proteome</keyword>
<dbReference type="Proteomes" id="UP000014082">
    <property type="component" value="Unassembled WGS sequence"/>
</dbReference>
<organism evidence="1 2">
    <name type="scientific">Peanut witches'-broom phytoplasma NTU2011</name>
    <dbReference type="NCBI Taxonomy" id="1163385"/>
    <lineage>
        <taxon>Bacteria</taxon>
        <taxon>Bacillati</taxon>
        <taxon>Mycoplasmatota</taxon>
        <taxon>Mollicutes</taxon>
        <taxon>Acholeplasmatales</taxon>
        <taxon>Acholeplasmataceae</taxon>
        <taxon>Candidatus Phytoplasma</taxon>
        <taxon>16SrII (Peanut WB group)</taxon>
    </lineage>
</organism>
<evidence type="ECO:0000313" key="2">
    <source>
        <dbReference type="Proteomes" id="UP000014082"/>
    </source>
</evidence>
<dbReference type="EMBL" id="AMWZ01000003">
    <property type="protein sequence ID" value="EMR14754.1"/>
    <property type="molecule type" value="Genomic_DNA"/>
</dbReference>
<evidence type="ECO:0000313" key="1">
    <source>
        <dbReference type="EMBL" id="EMR14754.1"/>
    </source>
</evidence>
<dbReference type="RefSeq" id="WP_004994687.1">
    <property type="nucleotide sequence ID" value="NZ_AMWZ01000003.1"/>
</dbReference>
<name>A0ABP2TJV2_PEWBP</name>